<accession>A0ABP0QVK8</accession>
<gene>
    <name evidence="2" type="ORF">SCF082_LOCUS43317</name>
</gene>
<name>A0ABP0QVK8_9DINO</name>
<keyword evidence="3" id="KW-1185">Reference proteome</keyword>
<comment type="caution">
    <text evidence="2">The sequence shown here is derived from an EMBL/GenBank/DDBJ whole genome shotgun (WGS) entry which is preliminary data.</text>
</comment>
<proteinExistence type="predicted"/>
<protein>
    <submittedName>
        <fullName evidence="2">Uncharacterized protein</fullName>
    </submittedName>
</protein>
<dbReference type="EMBL" id="CAXAMM010040241">
    <property type="protein sequence ID" value="CAK9092014.1"/>
    <property type="molecule type" value="Genomic_DNA"/>
</dbReference>
<evidence type="ECO:0000313" key="3">
    <source>
        <dbReference type="Proteomes" id="UP001642464"/>
    </source>
</evidence>
<organism evidence="2 3">
    <name type="scientific">Durusdinium trenchii</name>
    <dbReference type="NCBI Taxonomy" id="1381693"/>
    <lineage>
        <taxon>Eukaryota</taxon>
        <taxon>Sar</taxon>
        <taxon>Alveolata</taxon>
        <taxon>Dinophyceae</taxon>
        <taxon>Suessiales</taxon>
        <taxon>Symbiodiniaceae</taxon>
        <taxon>Durusdinium</taxon>
    </lineage>
</organism>
<feature type="region of interest" description="Disordered" evidence="1">
    <location>
        <begin position="1"/>
        <end position="22"/>
    </location>
</feature>
<evidence type="ECO:0000313" key="2">
    <source>
        <dbReference type="EMBL" id="CAK9092014.1"/>
    </source>
</evidence>
<dbReference type="Proteomes" id="UP001642464">
    <property type="component" value="Unassembled WGS sequence"/>
</dbReference>
<feature type="compositionally biased region" description="Basic and acidic residues" evidence="1">
    <location>
        <begin position="7"/>
        <end position="22"/>
    </location>
</feature>
<evidence type="ECO:0000256" key="1">
    <source>
        <dbReference type="SAM" id="MobiDB-lite"/>
    </source>
</evidence>
<sequence>MAPVGAREQDNHYKVGARRHEEQRTKALEDLQRDYVAASAKGPSASLLKTWERMRTRMLGSTVPVFPLTPDKMTKVAAAFKALGYRSYANYLAKAKETHISMYGTWGPELSLEARLTTRSMTRGIGPVTQRMPLDIEKIIALQKTDPLGPNPVVEDGPCGAHNLAVIGVFFMLREAEASMLLYGNVMIDTHGQMVTLKLPSSKTDPAAAAVDRSWGCVCATHQKEGCPYHTAINQKENLLRIQRPLEP</sequence>
<reference evidence="2 3" key="1">
    <citation type="submission" date="2024-02" db="EMBL/GenBank/DDBJ databases">
        <authorList>
            <person name="Chen Y."/>
            <person name="Shah S."/>
            <person name="Dougan E. K."/>
            <person name="Thang M."/>
            <person name="Chan C."/>
        </authorList>
    </citation>
    <scope>NUCLEOTIDE SEQUENCE [LARGE SCALE GENOMIC DNA]</scope>
</reference>